<name>A0A1S3CV04_DIACI</name>
<comment type="similarity">
    <text evidence="1">Belongs to the DP1 family.</text>
</comment>
<protein>
    <recommendedName>
        <fullName evidence="1">Receptor expression-enhancing protein</fullName>
    </recommendedName>
</protein>
<keyword evidence="1" id="KW-0812">Transmembrane</keyword>
<sequence>MLPYSLCRLITFGLGTLYPGYASYKALKFNDTPALLHWLTYWIVSALFLTFTEIFLDLFLGFWFPFYYEIKIIFILWLIYPATRGSKFIYREFLHPMLIKCEVDIDEFVDTCTRDGFSAVSDLGWTIVDVVIKKLKEANVRQTPLYQKWNSCSIETLEDTSLQPGYPQDRGEHVLREEMEKSLADETSDDEILRGGCDRSRSLW</sequence>
<dbReference type="GO" id="GO:0071786">
    <property type="term" value="P:endoplasmic reticulum tubular network organization"/>
    <property type="evidence" value="ECO:0007669"/>
    <property type="project" value="TreeGrafter"/>
</dbReference>
<dbReference type="PANTHER" id="PTHR12300">
    <property type="entry name" value="HVA22-LIKE PROTEINS"/>
    <property type="match status" value="1"/>
</dbReference>
<keyword evidence="2" id="KW-1185">Reference proteome</keyword>
<evidence type="ECO:0000313" key="3">
    <source>
        <dbReference type="RefSeq" id="XP_008468350.1"/>
    </source>
</evidence>
<organism evidence="2 3">
    <name type="scientific">Diaphorina citri</name>
    <name type="common">Asian citrus psyllid</name>
    <dbReference type="NCBI Taxonomy" id="121845"/>
    <lineage>
        <taxon>Eukaryota</taxon>
        <taxon>Metazoa</taxon>
        <taxon>Ecdysozoa</taxon>
        <taxon>Arthropoda</taxon>
        <taxon>Hexapoda</taxon>
        <taxon>Insecta</taxon>
        <taxon>Pterygota</taxon>
        <taxon>Neoptera</taxon>
        <taxon>Paraneoptera</taxon>
        <taxon>Hemiptera</taxon>
        <taxon>Sternorrhyncha</taxon>
        <taxon>Psylloidea</taxon>
        <taxon>Psyllidae</taxon>
        <taxon>Diaphorininae</taxon>
        <taxon>Diaphorina</taxon>
    </lineage>
</organism>
<accession>A0A1S3CV04</accession>
<dbReference type="KEGG" id="dci:103505767"/>
<reference evidence="3" key="1">
    <citation type="submission" date="2025-08" db="UniProtKB">
        <authorList>
            <consortium name="RefSeq"/>
        </authorList>
    </citation>
    <scope>IDENTIFICATION</scope>
</reference>
<dbReference type="PaxDb" id="121845-A0A1S3CV04"/>
<comment type="subcellular location">
    <subcellularLocation>
        <location evidence="1">Membrane</location>
        <topology evidence="1">Multi-pass membrane protein</topology>
    </subcellularLocation>
</comment>
<dbReference type="RefSeq" id="XP_008468350.1">
    <property type="nucleotide sequence ID" value="XM_008470128.2"/>
</dbReference>
<dbReference type="STRING" id="121845.A0A1S3CV04"/>
<keyword evidence="1" id="KW-0472">Membrane</keyword>
<gene>
    <name evidence="3" type="primary">LOC103505767</name>
</gene>
<dbReference type="GO" id="GO:0071782">
    <property type="term" value="C:endoplasmic reticulum tubular network"/>
    <property type="evidence" value="ECO:0007669"/>
    <property type="project" value="TreeGrafter"/>
</dbReference>
<feature type="transmembrane region" description="Helical" evidence="1">
    <location>
        <begin position="35"/>
        <end position="56"/>
    </location>
</feature>
<dbReference type="AlphaFoldDB" id="A0A1S3CV04"/>
<dbReference type="GeneID" id="103505767"/>
<keyword evidence="1" id="KW-1133">Transmembrane helix</keyword>
<dbReference type="OMA" id="HREYTTW"/>
<evidence type="ECO:0000313" key="2">
    <source>
        <dbReference type="Proteomes" id="UP000079169"/>
    </source>
</evidence>
<dbReference type="PANTHER" id="PTHR12300:SF117">
    <property type="entry name" value="LP05237P-RELATED"/>
    <property type="match status" value="1"/>
</dbReference>
<dbReference type="GO" id="GO:0016020">
    <property type="term" value="C:membrane"/>
    <property type="evidence" value="ECO:0007669"/>
    <property type="project" value="UniProtKB-SubCell"/>
</dbReference>
<dbReference type="InterPro" id="IPR004345">
    <property type="entry name" value="TB2_DP1_HVA22"/>
</dbReference>
<evidence type="ECO:0000256" key="1">
    <source>
        <dbReference type="RuleBase" id="RU362006"/>
    </source>
</evidence>
<dbReference type="Proteomes" id="UP000079169">
    <property type="component" value="Unplaced"/>
</dbReference>
<feature type="transmembrane region" description="Helical" evidence="1">
    <location>
        <begin position="62"/>
        <end position="80"/>
    </location>
</feature>
<dbReference type="Pfam" id="PF03134">
    <property type="entry name" value="TB2_DP1_HVA22"/>
    <property type="match status" value="1"/>
</dbReference>
<proteinExistence type="inferred from homology"/>